<reference evidence="1 2" key="1">
    <citation type="submission" date="2022-06" db="EMBL/GenBank/DDBJ databases">
        <title>Genomic Encyclopedia of Archaeal and Bacterial Type Strains, Phase II (KMG-II): from individual species to whole genera.</title>
        <authorList>
            <person name="Goeker M."/>
        </authorList>
    </citation>
    <scope>NUCLEOTIDE SEQUENCE [LARGE SCALE GENOMIC DNA]</scope>
    <source>
        <strain evidence="1 2">DSM 40477</strain>
    </source>
</reference>
<dbReference type="SUPFAM" id="SSF158745">
    <property type="entry name" value="LanC-like"/>
    <property type="match status" value="1"/>
</dbReference>
<evidence type="ECO:0000313" key="2">
    <source>
        <dbReference type="Proteomes" id="UP001205311"/>
    </source>
</evidence>
<dbReference type="SMART" id="SM01260">
    <property type="entry name" value="LANC_like"/>
    <property type="match status" value="1"/>
</dbReference>
<dbReference type="RefSeq" id="WP_253669663.1">
    <property type="nucleotide sequence ID" value="NZ_JAMTCP010000010.1"/>
</dbReference>
<dbReference type="Pfam" id="PF05147">
    <property type="entry name" value="LANC_like"/>
    <property type="match status" value="1"/>
</dbReference>
<dbReference type="Gene3D" id="1.50.10.20">
    <property type="match status" value="1"/>
</dbReference>
<dbReference type="Proteomes" id="UP001205311">
    <property type="component" value="Unassembled WGS sequence"/>
</dbReference>
<gene>
    <name evidence="1" type="ORF">LX15_002453</name>
</gene>
<accession>A0ABT1HTK6</accession>
<protein>
    <submittedName>
        <fullName evidence="1">Lanthionine synthetase C-like protein</fullName>
    </submittedName>
</protein>
<keyword evidence="2" id="KW-1185">Reference proteome</keyword>
<dbReference type="InterPro" id="IPR007822">
    <property type="entry name" value="LANC-like"/>
</dbReference>
<name>A0ABT1HTK6_STRSD</name>
<sequence>MTTRLEPGTPSAALDLAGWALATWAARGRRTTDPGPAVLAFLLGPRHSAVAPALRRWLTELDDPQPSPGLLDGGLAGQLAGLRLLSPLYPRVSRVAEAVSTALTNAANRGHWSADAVGFATYDLVSGPAGALLAHCVHGPREGELAPFATVLANLCSRPDLAGLRCTAYAGHDVLGWHQGRINAGLAHGVPGVAAALAAAVRADSSDDRVAAALRRVGRWMAAEAFRDERDIQTWTWAGRDGAAPPREASPRQAWCYGCPGAAWALRETSAALAQHGMSGVAAELGQVALVAMRSLAQNFDEDFHLVGESTADRLAVCHGAAGVLAVADAFAHWTGMPDAAALRDRLRAHVLLRLDEVAELVTTDMGLLAGAAGVLAVLLTVDGGNRAWLPLLALR</sequence>
<organism evidence="1 2">
    <name type="scientific">Streptoalloteichus tenebrarius (strain ATCC 17920 / DSM 40477 / JCM 4838 / CBS 697.72 / NBRC 16177 / NCIMB 11028 / NRRL B-12390 / A12253. 1 / ISP 5477)</name>
    <name type="common">Streptomyces tenebrarius</name>
    <dbReference type="NCBI Taxonomy" id="1933"/>
    <lineage>
        <taxon>Bacteria</taxon>
        <taxon>Bacillati</taxon>
        <taxon>Actinomycetota</taxon>
        <taxon>Actinomycetes</taxon>
        <taxon>Pseudonocardiales</taxon>
        <taxon>Pseudonocardiaceae</taxon>
        <taxon>Streptoalloteichus</taxon>
    </lineage>
</organism>
<proteinExistence type="predicted"/>
<dbReference type="PRINTS" id="PR01950">
    <property type="entry name" value="LANCSUPER"/>
</dbReference>
<comment type="caution">
    <text evidence="1">The sequence shown here is derived from an EMBL/GenBank/DDBJ whole genome shotgun (WGS) entry which is preliminary data.</text>
</comment>
<dbReference type="EMBL" id="JAMTCP010000010">
    <property type="protein sequence ID" value="MCP2258755.1"/>
    <property type="molecule type" value="Genomic_DNA"/>
</dbReference>
<evidence type="ECO:0000313" key="1">
    <source>
        <dbReference type="EMBL" id="MCP2258755.1"/>
    </source>
</evidence>